<dbReference type="InterPro" id="IPR001820">
    <property type="entry name" value="TIMP"/>
</dbReference>
<name>A0A2G8L117_STIJA</name>
<dbReference type="GO" id="GO:0031012">
    <property type="term" value="C:extracellular matrix"/>
    <property type="evidence" value="ECO:0007669"/>
    <property type="project" value="TreeGrafter"/>
</dbReference>
<dbReference type="PANTHER" id="PTHR11844:SF33">
    <property type="entry name" value="TISSUE INHIBITOR OF METALLOPROTEINASE"/>
    <property type="match status" value="1"/>
</dbReference>
<dbReference type="AlphaFoldDB" id="A0A2G8L117"/>
<dbReference type="GO" id="GO:0002020">
    <property type="term" value="F:protease binding"/>
    <property type="evidence" value="ECO:0007669"/>
    <property type="project" value="TreeGrafter"/>
</dbReference>
<keyword evidence="3" id="KW-0862">Zinc</keyword>
<dbReference type="Pfam" id="PF00965">
    <property type="entry name" value="TIMP"/>
    <property type="match status" value="1"/>
</dbReference>
<keyword evidence="6" id="KW-1185">Reference proteome</keyword>
<keyword evidence="2" id="KW-0964">Secreted</keyword>
<feature type="binding site" evidence="3">
    <location>
        <position position="23"/>
    </location>
    <ligand>
        <name>Zn(2+)</name>
        <dbReference type="ChEBI" id="CHEBI:29105"/>
        <note>ligand shared with metalloproteinase partner</note>
    </ligand>
</feature>
<dbReference type="InterPro" id="IPR030490">
    <property type="entry name" value="TIMP_CS"/>
</dbReference>
<dbReference type="SUPFAM" id="SSF50242">
    <property type="entry name" value="TIMP-like"/>
    <property type="match status" value="1"/>
</dbReference>
<feature type="signal peptide" evidence="4">
    <location>
        <begin position="1"/>
        <end position="22"/>
    </location>
</feature>
<evidence type="ECO:0000256" key="1">
    <source>
        <dbReference type="ARBA" id="ARBA00004613"/>
    </source>
</evidence>
<dbReference type="GO" id="GO:0005615">
    <property type="term" value="C:extracellular space"/>
    <property type="evidence" value="ECO:0007669"/>
    <property type="project" value="TreeGrafter"/>
</dbReference>
<dbReference type="PANTHER" id="PTHR11844">
    <property type="entry name" value="METALLOPROTEASE INHIBITOR"/>
    <property type="match status" value="1"/>
</dbReference>
<accession>A0A2G8L117</accession>
<feature type="chain" id="PRO_5013600651" evidence="4">
    <location>
        <begin position="23"/>
        <end position="159"/>
    </location>
</feature>
<evidence type="ECO:0000256" key="2">
    <source>
        <dbReference type="ARBA" id="ARBA00022525"/>
    </source>
</evidence>
<sequence>MAVTRVLVLVAVVALCIESVLSCMCMPQHPQTDFCDSEFVLRGKILTRTPVYGGFNPDMPMKIVYNVQVNTVYRTLGSNIDIKEGEKYVSTVELLTHLNANSLTDVPSTSRKTATLSTLTAPEETDSVNGDDMQNATMNAWLPNQGNDKWELINLSQNV</sequence>
<organism evidence="5 6">
    <name type="scientific">Stichopus japonicus</name>
    <name type="common">Sea cucumber</name>
    <dbReference type="NCBI Taxonomy" id="307972"/>
    <lineage>
        <taxon>Eukaryota</taxon>
        <taxon>Metazoa</taxon>
        <taxon>Echinodermata</taxon>
        <taxon>Eleutherozoa</taxon>
        <taxon>Echinozoa</taxon>
        <taxon>Holothuroidea</taxon>
        <taxon>Aspidochirotacea</taxon>
        <taxon>Aspidochirotida</taxon>
        <taxon>Stichopodidae</taxon>
        <taxon>Apostichopus</taxon>
    </lineage>
</organism>
<evidence type="ECO:0000313" key="6">
    <source>
        <dbReference type="Proteomes" id="UP000230750"/>
    </source>
</evidence>
<dbReference type="Gene3D" id="2.40.50.120">
    <property type="match status" value="1"/>
</dbReference>
<dbReference type="GO" id="GO:0046872">
    <property type="term" value="F:metal ion binding"/>
    <property type="evidence" value="ECO:0007669"/>
    <property type="project" value="UniProtKB-KW"/>
</dbReference>
<evidence type="ECO:0000256" key="4">
    <source>
        <dbReference type="SAM" id="SignalP"/>
    </source>
</evidence>
<dbReference type="OrthoDB" id="6041373at2759"/>
<evidence type="ECO:0000256" key="3">
    <source>
        <dbReference type="PIRSR" id="PIRSR601820-1"/>
    </source>
</evidence>
<reference evidence="5 6" key="1">
    <citation type="journal article" date="2017" name="PLoS Biol.">
        <title>The sea cucumber genome provides insights into morphological evolution and visceral regeneration.</title>
        <authorList>
            <person name="Zhang X."/>
            <person name="Sun L."/>
            <person name="Yuan J."/>
            <person name="Sun Y."/>
            <person name="Gao Y."/>
            <person name="Zhang L."/>
            <person name="Li S."/>
            <person name="Dai H."/>
            <person name="Hamel J.F."/>
            <person name="Liu C."/>
            <person name="Yu Y."/>
            <person name="Liu S."/>
            <person name="Lin W."/>
            <person name="Guo K."/>
            <person name="Jin S."/>
            <person name="Xu P."/>
            <person name="Storey K.B."/>
            <person name="Huan P."/>
            <person name="Zhang T."/>
            <person name="Zhou Y."/>
            <person name="Zhang J."/>
            <person name="Lin C."/>
            <person name="Li X."/>
            <person name="Xing L."/>
            <person name="Huo D."/>
            <person name="Sun M."/>
            <person name="Wang L."/>
            <person name="Mercier A."/>
            <person name="Li F."/>
            <person name="Yang H."/>
            <person name="Xiang J."/>
        </authorList>
    </citation>
    <scope>NUCLEOTIDE SEQUENCE [LARGE SCALE GENOMIC DNA]</scope>
    <source>
        <strain evidence="5">Shaxun</strain>
        <tissue evidence="5">Muscle</tissue>
    </source>
</reference>
<dbReference type="GO" id="GO:0008191">
    <property type="term" value="F:metalloendopeptidase inhibitor activity"/>
    <property type="evidence" value="ECO:0007669"/>
    <property type="project" value="InterPro"/>
</dbReference>
<dbReference type="EMBL" id="MRZV01000269">
    <property type="protein sequence ID" value="PIK53954.1"/>
    <property type="molecule type" value="Genomic_DNA"/>
</dbReference>
<proteinExistence type="predicted"/>
<keyword evidence="3" id="KW-0479">Metal-binding</keyword>
<dbReference type="InterPro" id="IPR008993">
    <property type="entry name" value="TIMP-like_OB-fold"/>
</dbReference>
<protein>
    <submittedName>
        <fullName evidence="5">Uncharacterized protein</fullName>
    </submittedName>
</protein>
<dbReference type="GO" id="GO:0051045">
    <property type="term" value="P:negative regulation of membrane protein ectodomain proteolysis"/>
    <property type="evidence" value="ECO:0007669"/>
    <property type="project" value="TreeGrafter"/>
</dbReference>
<dbReference type="Proteomes" id="UP000230750">
    <property type="component" value="Unassembled WGS sequence"/>
</dbReference>
<dbReference type="PROSITE" id="PS00288">
    <property type="entry name" value="TIMP"/>
    <property type="match status" value="1"/>
</dbReference>
<comment type="subcellular location">
    <subcellularLocation>
        <location evidence="1">Secreted</location>
    </subcellularLocation>
</comment>
<evidence type="ECO:0000313" key="5">
    <source>
        <dbReference type="EMBL" id="PIK53954.1"/>
    </source>
</evidence>
<keyword evidence="4" id="KW-0732">Signal</keyword>
<gene>
    <name evidence="5" type="ORF">BSL78_09176</name>
</gene>
<comment type="caution">
    <text evidence="5">The sequence shown here is derived from an EMBL/GenBank/DDBJ whole genome shotgun (WGS) entry which is preliminary data.</text>
</comment>